<dbReference type="AlphaFoldDB" id="A0A967F478"/>
<evidence type="ECO:0000313" key="2">
    <source>
        <dbReference type="Proteomes" id="UP000761264"/>
    </source>
</evidence>
<accession>A0A967F478</accession>
<dbReference type="Proteomes" id="UP000761264">
    <property type="component" value="Unassembled WGS sequence"/>
</dbReference>
<evidence type="ECO:0000313" key="1">
    <source>
        <dbReference type="EMBL" id="NIA72531.1"/>
    </source>
</evidence>
<keyword evidence="2" id="KW-1185">Reference proteome</keyword>
<name>A0A967F478_9PROT</name>
<comment type="caution">
    <text evidence="1">The sequence shown here is derived from an EMBL/GenBank/DDBJ whole genome shotgun (WGS) entry which is preliminary data.</text>
</comment>
<gene>
    <name evidence="1" type="ORF">HBA54_28480</name>
</gene>
<organism evidence="1 2">
    <name type="scientific">Pelagibius litoralis</name>
    <dbReference type="NCBI Taxonomy" id="374515"/>
    <lineage>
        <taxon>Bacteria</taxon>
        <taxon>Pseudomonadati</taxon>
        <taxon>Pseudomonadota</taxon>
        <taxon>Alphaproteobacteria</taxon>
        <taxon>Rhodospirillales</taxon>
        <taxon>Rhodovibrionaceae</taxon>
        <taxon>Pelagibius</taxon>
    </lineage>
</organism>
<protein>
    <submittedName>
        <fullName evidence="1">Uncharacterized protein</fullName>
    </submittedName>
</protein>
<sequence length="95" mass="9915">MAYDAKHLTLMAHGAGQQWWSYRTADTPVIVDSSGYFTGEAVGMLKIGDLIFVQQVDNAAAPGSVTAAGWHLVLSNDGSVVDVSNATAVSTADTD</sequence>
<reference evidence="1" key="1">
    <citation type="submission" date="2020-03" db="EMBL/GenBank/DDBJ databases">
        <title>Genome of Pelagibius litoralis DSM 21314T.</title>
        <authorList>
            <person name="Wang G."/>
        </authorList>
    </citation>
    <scope>NUCLEOTIDE SEQUENCE</scope>
    <source>
        <strain evidence="1">DSM 21314</strain>
    </source>
</reference>
<dbReference type="EMBL" id="JAAQPH010000053">
    <property type="protein sequence ID" value="NIA72531.1"/>
    <property type="molecule type" value="Genomic_DNA"/>
</dbReference>
<dbReference type="RefSeq" id="WP_167232100.1">
    <property type="nucleotide sequence ID" value="NZ_JAAQPH010000053.1"/>
</dbReference>
<proteinExistence type="predicted"/>